<keyword evidence="2" id="KW-0858">Xylan degradation</keyword>
<dbReference type="EMBL" id="JBHRZI010000023">
    <property type="protein sequence ID" value="MFC3895243.1"/>
    <property type="molecule type" value="Genomic_DNA"/>
</dbReference>
<gene>
    <name evidence="8" type="ORF">ACFOWZ_27505</name>
</gene>
<evidence type="ECO:0000256" key="5">
    <source>
        <dbReference type="ARBA" id="ARBA00023295"/>
    </source>
</evidence>
<keyword evidence="9" id="KW-1185">Reference proteome</keyword>
<dbReference type="Gene3D" id="2.115.10.20">
    <property type="entry name" value="Glycosyl hydrolase domain, family 43"/>
    <property type="match status" value="1"/>
</dbReference>
<dbReference type="SUPFAM" id="SSF75005">
    <property type="entry name" value="Arabinanase/levansucrase/invertase"/>
    <property type="match status" value="1"/>
</dbReference>
<accession>A0ABV8BZU7</accession>
<keyword evidence="2" id="KW-0624">Polysaccharide degradation</keyword>
<dbReference type="PANTHER" id="PTHR43772">
    <property type="entry name" value="ENDO-1,4-BETA-XYLANASE"/>
    <property type="match status" value="1"/>
</dbReference>
<dbReference type="InterPro" id="IPR023296">
    <property type="entry name" value="Glyco_hydro_beta-prop_sf"/>
</dbReference>
<dbReference type="InterPro" id="IPR000772">
    <property type="entry name" value="Ricin_B_lectin"/>
</dbReference>
<dbReference type="SMART" id="SM00458">
    <property type="entry name" value="RICIN"/>
    <property type="match status" value="1"/>
</dbReference>
<evidence type="ECO:0000256" key="6">
    <source>
        <dbReference type="RuleBase" id="RU361187"/>
    </source>
</evidence>
<dbReference type="Pfam" id="PF04616">
    <property type="entry name" value="Glyco_hydro_43"/>
    <property type="match status" value="1"/>
</dbReference>
<dbReference type="InterPro" id="IPR035992">
    <property type="entry name" value="Ricin_B-like_lectins"/>
</dbReference>
<dbReference type="InterPro" id="IPR006710">
    <property type="entry name" value="Glyco_hydro_43"/>
</dbReference>
<dbReference type="RefSeq" id="WP_382376787.1">
    <property type="nucleotide sequence ID" value="NZ_JBHRZI010000023.1"/>
</dbReference>
<reference evidence="9" key="1">
    <citation type="journal article" date="2019" name="Int. J. Syst. Evol. Microbiol.">
        <title>The Global Catalogue of Microorganisms (GCM) 10K type strain sequencing project: providing services to taxonomists for standard genome sequencing and annotation.</title>
        <authorList>
            <consortium name="The Broad Institute Genomics Platform"/>
            <consortium name="The Broad Institute Genome Sequencing Center for Infectious Disease"/>
            <person name="Wu L."/>
            <person name="Ma J."/>
        </authorList>
    </citation>
    <scope>NUCLEOTIDE SEQUENCE [LARGE SCALE GENOMIC DNA]</scope>
    <source>
        <strain evidence="9">CGMCC 4.7405</strain>
    </source>
</reference>
<evidence type="ECO:0000256" key="4">
    <source>
        <dbReference type="ARBA" id="ARBA00023277"/>
    </source>
</evidence>
<keyword evidence="5 6" id="KW-0326">Glycosidase</keyword>
<dbReference type="Gene3D" id="2.80.10.50">
    <property type="match status" value="1"/>
</dbReference>
<dbReference type="PANTHER" id="PTHR43772:SF2">
    <property type="entry name" value="PUTATIVE (AFU_ORTHOLOGUE AFUA_2G04480)-RELATED"/>
    <property type="match status" value="1"/>
</dbReference>
<dbReference type="InterPro" id="IPR052176">
    <property type="entry name" value="Glycosyl_Hydrlase_43_Enz"/>
</dbReference>
<feature type="domain" description="Ricin B lectin" evidence="7">
    <location>
        <begin position="322"/>
        <end position="456"/>
    </location>
</feature>
<organism evidence="8 9">
    <name type="scientific">Lentzea rhizosphaerae</name>
    <dbReference type="NCBI Taxonomy" id="2041025"/>
    <lineage>
        <taxon>Bacteria</taxon>
        <taxon>Bacillati</taxon>
        <taxon>Actinomycetota</taxon>
        <taxon>Actinomycetes</taxon>
        <taxon>Pseudonocardiales</taxon>
        <taxon>Pseudonocardiaceae</taxon>
        <taxon>Lentzea</taxon>
    </lineage>
</organism>
<evidence type="ECO:0000256" key="1">
    <source>
        <dbReference type="ARBA" id="ARBA00009865"/>
    </source>
</evidence>
<name>A0ABV8BZU7_9PSEU</name>
<dbReference type="SUPFAM" id="SSF50370">
    <property type="entry name" value="Ricin B-like lectins"/>
    <property type="match status" value="1"/>
</dbReference>
<proteinExistence type="inferred from homology"/>
<keyword evidence="3 6" id="KW-0378">Hydrolase</keyword>
<evidence type="ECO:0000259" key="7">
    <source>
        <dbReference type="SMART" id="SM00458"/>
    </source>
</evidence>
<dbReference type="CDD" id="cd00161">
    <property type="entry name" value="beta-trefoil_Ricin-like"/>
    <property type="match status" value="1"/>
</dbReference>
<keyword evidence="4" id="KW-0119">Carbohydrate metabolism</keyword>
<protein>
    <submittedName>
        <fullName evidence="8">Family 43 glycosylhydrolase</fullName>
    </submittedName>
</protein>
<evidence type="ECO:0000313" key="8">
    <source>
        <dbReference type="EMBL" id="MFC3895243.1"/>
    </source>
</evidence>
<comment type="similarity">
    <text evidence="1 6">Belongs to the glycosyl hydrolase 43 family.</text>
</comment>
<sequence length="458" mass="49326">MVTIETSRLRKRRGGSRRLLRGALAAGVLLSSTVIGVPPANAANPIIADRFVADPSAHVFNGRVHLYLTDDQTNSGTYWDSKAWRSYSSSNLVDWTDHGDIFSVAGFSWASQYAWAPGATERNGRYYLYLPVDRTKIGVAVSSSPTGPFTDGRGSALVDKARDANTGEEPIDPMIFTDDDGSSYMYFGTRTPKVVKLGADMVSTAGPIADVGVTGATKYGEAPHLHKIGDTYYFSYSTGWPGQIHYATGSSPLGPFTYRGVLLDYVNVNTNHHSLFQYQGQWYVAYHKNAREGGGNHKRSVVMDRLFHNPDGTIRTVVQTAGGVGAFASFTAQHSGLRLDTSGSAVQQATASNAESQHWQLRAKPGGYVEVLNRATGSCLDVSGGSTADGASVLQWQCHGGTNQQWTVRTVDATTVSLVNRASGKCLDVPSSSTTSETLLVQWTCSGSANQRWQQTVA</sequence>
<comment type="caution">
    <text evidence="8">The sequence shown here is derived from an EMBL/GenBank/DDBJ whole genome shotgun (WGS) entry which is preliminary data.</text>
</comment>
<evidence type="ECO:0000313" key="9">
    <source>
        <dbReference type="Proteomes" id="UP001595690"/>
    </source>
</evidence>
<dbReference type="Pfam" id="PF00652">
    <property type="entry name" value="Ricin_B_lectin"/>
    <property type="match status" value="1"/>
</dbReference>
<dbReference type="PROSITE" id="PS50231">
    <property type="entry name" value="RICIN_B_LECTIN"/>
    <property type="match status" value="1"/>
</dbReference>
<evidence type="ECO:0000256" key="2">
    <source>
        <dbReference type="ARBA" id="ARBA00022651"/>
    </source>
</evidence>
<dbReference type="Proteomes" id="UP001595690">
    <property type="component" value="Unassembled WGS sequence"/>
</dbReference>
<evidence type="ECO:0000256" key="3">
    <source>
        <dbReference type="ARBA" id="ARBA00022801"/>
    </source>
</evidence>
<dbReference type="CDD" id="cd08990">
    <property type="entry name" value="GH43_AXH_like"/>
    <property type="match status" value="1"/>
</dbReference>